<evidence type="ECO:0000313" key="1">
    <source>
        <dbReference type="EMBL" id="GGR30435.1"/>
    </source>
</evidence>
<dbReference type="EMBL" id="BMRJ01000002">
    <property type="protein sequence ID" value="GGR30435.1"/>
    <property type="molecule type" value="Genomic_DNA"/>
</dbReference>
<protein>
    <submittedName>
        <fullName evidence="1">Uncharacterized protein</fullName>
    </submittedName>
</protein>
<proteinExistence type="predicted"/>
<reference evidence="1" key="2">
    <citation type="submission" date="2020-09" db="EMBL/GenBank/DDBJ databases">
        <authorList>
            <person name="Sun Q."/>
            <person name="Ohkuma M."/>
        </authorList>
    </citation>
    <scope>NUCLEOTIDE SEQUENCE</scope>
    <source>
        <strain evidence="1">JCM 3346</strain>
    </source>
</reference>
<keyword evidence="2" id="KW-1185">Reference proteome</keyword>
<name>A0A918CLF5_AGRME</name>
<organism evidence="1 2">
    <name type="scientific">Agromyces mediolanus</name>
    <name type="common">Corynebacterium mediolanum</name>
    <dbReference type="NCBI Taxonomy" id="41986"/>
    <lineage>
        <taxon>Bacteria</taxon>
        <taxon>Bacillati</taxon>
        <taxon>Actinomycetota</taxon>
        <taxon>Actinomycetes</taxon>
        <taxon>Micrococcales</taxon>
        <taxon>Microbacteriaceae</taxon>
        <taxon>Agromyces</taxon>
    </lineage>
</organism>
<accession>A0A918CLF5</accession>
<evidence type="ECO:0000313" key="2">
    <source>
        <dbReference type="Proteomes" id="UP000610303"/>
    </source>
</evidence>
<dbReference type="AlphaFoldDB" id="A0A918CLF5"/>
<comment type="caution">
    <text evidence="1">The sequence shown here is derived from an EMBL/GenBank/DDBJ whole genome shotgun (WGS) entry which is preliminary data.</text>
</comment>
<reference evidence="1" key="1">
    <citation type="journal article" date="2014" name="Int. J. Syst. Evol. Microbiol.">
        <title>Complete genome sequence of Corynebacterium casei LMG S-19264T (=DSM 44701T), isolated from a smear-ripened cheese.</title>
        <authorList>
            <consortium name="US DOE Joint Genome Institute (JGI-PGF)"/>
            <person name="Walter F."/>
            <person name="Albersmeier A."/>
            <person name="Kalinowski J."/>
            <person name="Ruckert C."/>
        </authorList>
    </citation>
    <scope>NUCLEOTIDE SEQUENCE</scope>
    <source>
        <strain evidence="1">JCM 3346</strain>
    </source>
</reference>
<sequence length="95" mass="9954">MRLTGTIRPTATTELVAEGHDRGSAYDALLALVPAGHVLVQAHFSMKEGVTTAKGVIRPDRVEAIEAEGPDYATANAALEAAVPEGYVLLTRVLA</sequence>
<gene>
    <name evidence="1" type="ORF">GCM10010196_25610</name>
</gene>
<dbReference type="Proteomes" id="UP000610303">
    <property type="component" value="Unassembled WGS sequence"/>
</dbReference>
<dbReference type="RefSeq" id="WP_189085998.1">
    <property type="nucleotide sequence ID" value="NZ_BMRJ01000002.1"/>
</dbReference>